<gene>
    <name evidence="1" type="ORF">ABT39_MTgene2245</name>
</gene>
<geneLocation type="mitochondrion" evidence="1"/>
<name>A0A117NFX5_PICGL</name>
<keyword evidence="1" id="KW-0496">Mitochondrion</keyword>
<proteinExistence type="predicted"/>
<protein>
    <submittedName>
        <fullName evidence="1">Uncharacterized protein</fullName>
    </submittedName>
</protein>
<reference evidence="1" key="1">
    <citation type="journal article" date="2015" name="Genome Biol. Evol.">
        <title>Organellar Genomes of White Spruce (Picea glauca): Assembly and Annotation.</title>
        <authorList>
            <person name="Jackman S.D."/>
            <person name="Warren R.L."/>
            <person name="Gibb E.A."/>
            <person name="Vandervalk B.P."/>
            <person name="Mohamadi H."/>
            <person name="Chu J."/>
            <person name="Raymond A."/>
            <person name="Pleasance S."/>
            <person name="Coope R."/>
            <person name="Wildung M.R."/>
            <person name="Ritland C.E."/>
            <person name="Bousquet J."/>
            <person name="Jones S.J."/>
            <person name="Bohlmann J."/>
            <person name="Birol I."/>
        </authorList>
    </citation>
    <scope>NUCLEOTIDE SEQUENCE [LARGE SCALE GENOMIC DNA]</scope>
    <source>
        <tissue evidence="1">Flushing bud</tissue>
    </source>
</reference>
<dbReference type="AlphaFoldDB" id="A0A117NFX5"/>
<comment type="caution">
    <text evidence="1">The sequence shown here is derived from an EMBL/GenBank/DDBJ whole genome shotgun (WGS) entry which is preliminary data.</text>
</comment>
<evidence type="ECO:0000313" key="1">
    <source>
        <dbReference type="EMBL" id="KUM45891.1"/>
    </source>
</evidence>
<sequence>MPFVFLQTSLLLEYTKMLSEYTTTHLSNNGLNTSFMSVQNVACALHSPKGRELIRPISRNTSSLHLLQQSGPSSIVS</sequence>
<accession>A0A117NFX5</accession>
<dbReference type="EMBL" id="LKAM01000015">
    <property type="protein sequence ID" value="KUM45891.1"/>
    <property type="molecule type" value="Genomic_DNA"/>
</dbReference>
<organism evidence="1">
    <name type="scientific">Picea glauca</name>
    <name type="common">White spruce</name>
    <name type="synonym">Pinus glauca</name>
    <dbReference type="NCBI Taxonomy" id="3330"/>
    <lineage>
        <taxon>Eukaryota</taxon>
        <taxon>Viridiplantae</taxon>
        <taxon>Streptophyta</taxon>
        <taxon>Embryophyta</taxon>
        <taxon>Tracheophyta</taxon>
        <taxon>Spermatophyta</taxon>
        <taxon>Pinopsida</taxon>
        <taxon>Pinidae</taxon>
        <taxon>Conifers I</taxon>
        <taxon>Pinales</taxon>
        <taxon>Pinaceae</taxon>
        <taxon>Picea</taxon>
    </lineage>
</organism>